<feature type="compositionally biased region" description="Pro residues" evidence="1">
    <location>
        <begin position="36"/>
        <end position="48"/>
    </location>
</feature>
<keyword evidence="4" id="KW-1185">Reference proteome</keyword>
<sequence length="428" mass="44683">MCTAALALSLAMPGLAACTPSKPPLTAPTTASSPSAPAPSTPPDPLPGLPTDAPATEWRRYSVLRWADGTEVVGEMLDTGTARRAGPDALTVVRRIETPKDRMLTVIDVAADGSALVTESSEREYDDDGAVVPGSVVPTVVRLVGPQGSRVLVGEHRRLEDVYSGRLVRDGAAVWIGQDVEPGTTDDMTSNAYRAPAGRSTGVRIDVPDGIRGVLDDGLVLGDGTFRAWDGKTRNLGLPQLDNAGVAPVVCERDVCPLVLQKFEMPDDNSPSDGSAPGSTVRAHLSYVEDGEITPVLTIEGSGSLVAAYDRWLVVHVAGPDFSIRTWIIDTANRTARYVDGMPEVAVAGSRLVWGADPTWTGDGAVPLAGTGDLHVLDLPTGDLARIIVGDAIVSPVAEGDFIAWVPFGNDLAPGPAAVVARLGEDVP</sequence>
<protein>
    <recommendedName>
        <fullName evidence="5">Lipoprotein</fullName>
    </recommendedName>
</protein>
<proteinExistence type="predicted"/>
<evidence type="ECO:0000313" key="3">
    <source>
        <dbReference type="EMBL" id="MBD9698612.1"/>
    </source>
</evidence>
<dbReference type="Proteomes" id="UP000642107">
    <property type="component" value="Unassembled WGS sequence"/>
</dbReference>
<evidence type="ECO:0008006" key="5">
    <source>
        <dbReference type="Google" id="ProtNLM"/>
    </source>
</evidence>
<organism evidence="3 4">
    <name type="scientific">Flavimobilis rhizosphaerae</name>
    <dbReference type="NCBI Taxonomy" id="2775421"/>
    <lineage>
        <taxon>Bacteria</taxon>
        <taxon>Bacillati</taxon>
        <taxon>Actinomycetota</taxon>
        <taxon>Actinomycetes</taxon>
        <taxon>Micrococcales</taxon>
        <taxon>Jonesiaceae</taxon>
        <taxon>Flavimobilis</taxon>
    </lineage>
</organism>
<evidence type="ECO:0000256" key="2">
    <source>
        <dbReference type="SAM" id="SignalP"/>
    </source>
</evidence>
<reference evidence="3 4" key="1">
    <citation type="submission" date="2020-09" db="EMBL/GenBank/DDBJ databases">
        <title>Flavimobilis rhizosphaerae sp. nov., isolated from rhizosphere soil of Spartina alterniflora.</title>
        <authorList>
            <person name="Hanqin C."/>
        </authorList>
    </citation>
    <scope>NUCLEOTIDE SEQUENCE [LARGE SCALE GENOMIC DNA]</scope>
    <source>
        <strain evidence="3 4">GY 10621</strain>
    </source>
</reference>
<keyword evidence="2" id="KW-0732">Signal</keyword>
<dbReference type="RefSeq" id="WP_192278062.1">
    <property type="nucleotide sequence ID" value="NZ_JACZDF010000002.1"/>
</dbReference>
<dbReference type="EMBL" id="JACZDF010000002">
    <property type="protein sequence ID" value="MBD9698612.1"/>
    <property type="molecule type" value="Genomic_DNA"/>
</dbReference>
<gene>
    <name evidence="3" type="ORF">IGS67_03765</name>
</gene>
<feature type="signal peptide" evidence="2">
    <location>
        <begin position="1"/>
        <end position="16"/>
    </location>
</feature>
<comment type="caution">
    <text evidence="3">The sequence shown here is derived from an EMBL/GenBank/DDBJ whole genome shotgun (WGS) entry which is preliminary data.</text>
</comment>
<accession>A0ABR9DNB8</accession>
<evidence type="ECO:0000256" key="1">
    <source>
        <dbReference type="SAM" id="MobiDB-lite"/>
    </source>
</evidence>
<name>A0ABR9DNB8_9MICO</name>
<evidence type="ECO:0000313" key="4">
    <source>
        <dbReference type="Proteomes" id="UP000642107"/>
    </source>
</evidence>
<feature type="chain" id="PRO_5047406341" description="Lipoprotein" evidence="2">
    <location>
        <begin position="17"/>
        <end position="428"/>
    </location>
</feature>
<feature type="region of interest" description="Disordered" evidence="1">
    <location>
        <begin position="23"/>
        <end position="54"/>
    </location>
</feature>